<protein>
    <recommendedName>
        <fullName evidence="3">2-amino-4-hydroxy-6-hydroxymethyldihydropteridine diphosphokinase</fullName>
        <ecNumber evidence="3">2.7.6.3</ecNumber>
    </recommendedName>
</protein>
<keyword evidence="5" id="KW-0547">Nucleotide-binding</keyword>
<gene>
    <name evidence="10" type="ORF">BA70_12975</name>
</gene>
<dbReference type="GO" id="GO:0003848">
    <property type="term" value="F:2-amino-4-hydroxy-6-hydroxymethyldihydropteridine diphosphokinase activity"/>
    <property type="evidence" value="ECO:0007669"/>
    <property type="project" value="UniProtKB-EC"/>
</dbReference>
<dbReference type="Gene3D" id="3.30.70.560">
    <property type="entry name" value="7,8-Dihydro-6-hydroxymethylpterin-pyrophosphokinase HPPK"/>
    <property type="match status" value="1"/>
</dbReference>
<dbReference type="PANTHER" id="PTHR43071">
    <property type="entry name" value="2-AMINO-4-HYDROXY-6-HYDROXYMETHYLDIHYDROPTERIDINE PYROPHOSPHOKINASE"/>
    <property type="match status" value="1"/>
</dbReference>
<proteinExistence type="predicted"/>
<dbReference type="SUPFAM" id="SSF55083">
    <property type="entry name" value="6-hydroxymethyl-7,8-dihydropterin pyrophosphokinase, HPPK"/>
    <property type="match status" value="1"/>
</dbReference>
<evidence type="ECO:0000256" key="6">
    <source>
        <dbReference type="ARBA" id="ARBA00022777"/>
    </source>
</evidence>
<keyword evidence="7" id="KW-0067">ATP-binding</keyword>
<accession>A0A081L6P8</accession>
<dbReference type="EMBL" id="JOTP01000039">
    <property type="protein sequence ID" value="KEP24924.1"/>
    <property type="molecule type" value="Genomic_DNA"/>
</dbReference>
<reference evidence="10 11" key="1">
    <citation type="submission" date="2012-09" db="EMBL/GenBank/DDBJ databases">
        <title>Genome Sequence of Bacillus sp. DW5-4.</title>
        <authorList>
            <person name="Lai Q."/>
            <person name="Liu Y."/>
            <person name="Shao Z."/>
        </authorList>
    </citation>
    <scope>NUCLEOTIDE SEQUENCE [LARGE SCALE GENOMIC DNA]</scope>
    <source>
        <strain evidence="10 11">DW5-4</strain>
    </source>
</reference>
<organism evidence="10 11">
    <name type="scientific">Bacillus zhangzhouensis</name>
    <dbReference type="NCBI Taxonomy" id="1178540"/>
    <lineage>
        <taxon>Bacteria</taxon>
        <taxon>Bacillati</taxon>
        <taxon>Bacillota</taxon>
        <taxon>Bacilli</taxon>
        <taxon>Bacillales</taxon>
        <taxon>Bacillaceae</taxon>
        <taxon>Bacillus</taxon>
    </lineage>
</organism>
<comment type="caution">
    <text evidence="10">The sequence shown here is derived from an EMBL/GenBank/DDBJ whole genome shotgun (WGS) entry which is preliminary data.</text>
</comment>
<evidence type="ECO:0000256" key="3">
    <source>
        <dbReference type="ARBA" id="ARBA00013253"/>
    </source>
</evidence>
<evidence type="ECO:0000256" key="2">
    <source>
        <dbReference type="ARBA" id="ARBA00005051"/>
    </source>
</evidence>
<keyword evidence="6 10" id="KW-0418">Kinase</keyword>
<evidence type="ECO:0000256" key="8">
    <source>
        <dbReference type="ARBA" id="ARBA00022909"/>
    </source>
</evidence>
<evidence type="ECO:0000259" key="9">
    <source>
        <dbReference type="PROSITE" id="PS00794"/>
    </source>
</evidence>
<dbReference type="InterPro" id="IPR000550">
    <property type="entry name" value="Hppk"/>
</dbReference>
<feature type="domain" description="7,8-dihydro-6-hydroxymethylpterin-pyrophosphokinase" evidence="9">
    <location>
        <begin position="89"/>
        <end position="100"/>
    </location>
</feature>
<dbReference type="Pfam" id="PF01288">
    <property type="entry name" value="HPPK"/>
    <property type="match status" value="1"/>
</dbReference>
<dbReference type="Proteomes" id="UP000028091">
    <property type="component" value="Unassembled WGS sequence"/>
</dbReference>
<name>A0A081L6P8_9BACI</name>
<dbReference type="PANTHER" id="PTHR43071:SF1">
    <property type="entry name" value="2-AMINO-4-HYDROXY-6-HYDROXYMETHYLDIHYDROPTERIDINE PYROPHOSPHOKINASE"/>
    <property type="match status" value="1"/>
</dbReference>
<evidence type="ECO:0000256" key="7">
    <source>
        <dbReference type="ARBA" id="ARBA00022840"/>
    </source>
</evidence>
<comment type="catalytic activity">
    <reaction evidence="1">
        <text>6-hydroxymethyl-7,8-dihydropterin + ATP = (7,8-dihydropterin-6-yl)methyl diphosphate + AMP + H(+)</text>
        <dbReference type="Rhea" id="RHEA:11412"/>
        <dbReference type="ChEBI" id="CHEBI:15378"/>
        <dbReference type="ChEBI" id="CHEBI:30616"/>
        <dbReference type="ChEBI" id="CHEBI:44841"/>
        <dbReference type="ChEBI" id="CHEBI:72950"/>
        <dbReference type="ChEBI" id="CHEBI:456215"/>
        <dbReference type="EC" id="2.7.6.3"/>
    </reaction>
</comment>
<evidence type="ECO:0000256" key="1">
    <source>
        <dbReference type="ARBA" id="ARBA00000198"/>
    </source>
</evidence>
<dbReference type="UniPathway" id="UPA00077">
    <property type="reaction ID" value="UER00155"/>
</dbReference>
<keyword evidence="8" id="KW-0289">Folate biosynthesis</keyword>
<dbReference type="InterPro" id="IPR035907">
    <property type="entry name" value="Hppk_sf"/>
</dbReference>
<sequence length="167" mass="19105">MNNTAYIALGSNIGKKETYLKEAVKKLHEHPDVQVESISSIYETTPVGYENQDDFLNMAVKISTSLRPEELLALTQKIEQELGRTREVRWGPRTADLDILLYNRENIETEQLVVPHPRMYERLFVLVPMSEICPEIGEVQINAVTDQEGVSIWKKTCGVEEFVHTES</sequence>
<dbReference type="NCBIfam" id="TIGR01498">
    <property type="entry name" value="folK"/>
    <property type="match status" value="1"/>
</dbReference>
<dbReference type="AlphaFoldDB" id="A0A081L6P8"/>
<evidence type="ECO:0000313" key="11">
    <source>
        <dbReference type="Proteomes" id="UP000028091"/>
    </source>
</evidence>
<dbReference type="GO" id="GO:0046654">
    <property type="term" value="P:tetrahydrofolate biosynthetic process"/>
    <property type="evidence" value="ECO:0007669"/>
    <property type="project" value="UniProtKB-UniPathway"/>
</dbReference>
<dbReference type="eggNOG" id="COG0801">
    <property type="taxonomic scope" value="Bacteria"/>
</dbReference>
<dbReference type="GO" id="GO:0005524">
    <property type="term" value="F:ATP binding"/>
    <property type="evidence" value="ECO:0007669"/>
    <property type="project" value="UniProtKB-KW"/>
</dbReference>
<dbReference type="CDD" id="cd00483">
    <property type="entry name" value="HPPK"/>
    <property type="match status" value="1"/>
</dbReference>
<comment type="pathway">
    <text evidence="2">Cofactor biosynthesis; tetrahydrofolate biosynthesis; 2-amino-4-hydroxy-6-hydroxymethyl-7,8-dihydropteridine diphosphate from 7,8-dihydroneopterin triphosphate: step 4/4.</text>
</comment>
<dbReference type="PROSITE" id="PS00794">
    <property type="entry name" value="HPPK"/>
    <property type="match status" value="1"/>
</dbReference>
<evidence type="ECO:0000313" key="10">
    <source>
        <dbReference type="EMBL" id="KEP24924.1"/>
    </source>
</evidence>
<dbReference type="GO" id="GO:0016301">
    <property type="term" value="F:kinase activity"/>
    <property type="evidence" value="ECO:0007669"/>
    <property type="project" value="UniProtKB-KW"/>
</dbReference>
<evidence type="ECO:0000256" key="5">
    <source>
        <dbReference type="ARBA" id="ARBA00022741"/>
    </source>
</evidence>
<dbReference type="GO" id="GO:0046656">
    <property type="term" value="P:folic acid biosynthetic process"/>
    <property type="evidence" value="ECO:0007669"/>
    <property type="project" value="UniProtKB-KW"/>
</dbReference>
<keyword evidence="11" id="KW-1185">Reference proteome</keyword>
<dbReference type="OrthoDB" id="9808041at2"/>
<dbReference type="EC" id="2.7.6.3" evidence="3"/>
<keyword evidence="4" id="KW-0808">Transferase</keyword>
<dbReference type="RefSeq" id="WP_034325047.1">
    <property type="nucleotide sequence ID" value="NZ_JAVIKA010000013.1"/>
</dbReference>
<evidence type="ECO:0000256" key="4">
    <source>
        <dbReference type="ARBA" id="ARBA00022679"/>
    </source>
</evidence>